<protein>
    <submittedName>
        <fullName evidence="1">Uncharacterized protein</fullName>
    </submittedName>
</protein>
<evidence type="ECO:0000313" key="2">
    <source>
        <dbReference type="Proteomes" id="UP000214646"/>
    </source>
</evidence>
<proteinExistence type="predicted"/>
<gene>
    <name evidence="1" type="ORF">FRUB_09532</name>
</gene>
<evidence type="ECO:0000313" key="1">
    <source>
        <dbReference type="EMBL" id="OWK34690.1"/>
    </source>
</evidence>
<comment type="caution">
    <text evidence="1">The sequence shown here is derived from an EMBL/GenBank/DDBJ whole genome shotgun (WGS) entry which is preliminary data.</text>
</comment>
<keyword evidence="2" id="KW-1185">Reference proteome</keyword>
<dbReference type="Proteomes" id="UP000214646">
    <property type="component" value="Unassembled WGS sequence"/>
</dbReference>
<dbReference type="AlphaFoldDB" id="A0A225CZ92"/>
<name>A0A225CZ92_9BACT</name>
<dbReference type="EMBL" id="NIDE01000019">
    <property type="protein sequence ID" value="OWK34690.1"/>
    <property type="molecule type" value="Genomic_DNA"/>
</dbReference>
<reference evidence="2" key="1">
    <citation type="submission" date="2017-06" db="EMBL/GenBank/DDBJ databases">
        <title>Genome analysis of Fimbriiglobus ruber SP5, the first member of the order Planctomycetales with confirmed chitinolytic capability.</title>
        <authorList>
            <person name="Ravin N.V."/>
            <person name="Rakitin A.L."/>
            <person name="Ivanova A.A."/>
            <person name="Beletsky A.V."/>
            <person name="Kulichevskaya I.S."/>
            <person name="Mardanov A.V."/>
            <person name="Dedysh S.N."/>
        </authorList>
    </citation>
    <scope>NUCLEOTIDE SEQUENCE [LARGE SCALE GENOMIC DNA]</scope>
    <source>
        <strain evidence="2">SP5</strain>
    </source>
</reference>
<accession>A0A225CZ92</accession>
<sequence length="78" mass="8217">MRVFFQTGKTRGEEVLPKPTAIGNSKSFLRFSGGSYSCPAVGRRVTAAAGIANIIPGRRIDHSATRGVIVAECPNGNV</sequence>
<organism evidence="1 2">
    <name type="scientific">Fimbriiglobus ruber</name>
    <dbReference type="NCBI Taxonomy" id="1908690"/>
    <lineage>
        <taxon>Bacteria</taxon>
        <taxon>Pseudomonadati</taxon>
        <taxon>Planctomycetota</taxon>
        <taxon>Planctomycetia</taxon>
        <taxon>Gemmatales</taxon>
        <taxon>Gemmataceae</taxon>
        <taxon>Fimbriiglobus</taxon>
    </lineage>
</organism>